<comment type="caution">
    <text evidence="1">The sequence shown here is derived from an EMBL/GenBank/DDBJ whole genome shotgun (WGS) entry which is preliminary data.</text>
</comment>
<proteinExistence type="predicted"/>
<sequence length="73" mass="8140">MPLTKPNQALRRELQGTASDLKWSAVDLMRIAERLSLAGNETDAWALSSKIGAKTRPLNRLREFKIVAGCFIN</sequence>
<organism evidence="1 2">
    <name type="scientific">Pseudomonas typographi</name>
    <dbReference type="NCBI Taxonomy" id="2715964"/>
    <lineage>
        <taxon>Bacteria</taxon>
        <taxon>Pseudomonadati</taxon>
        <taxon>Pseudomonadota</taxon>
        <taxon>Gammaproteobacteria</taxon>
        <taxon>Pseudomonadales</taxon>
        <taxon>Pseudomonadaceae</taxon>
        <taxon>Pseudomonas</taxon>
    </lineage>
</organism>
<evidence type="ECO:0000313" key="1">
    <source>
        <dbReference type="EMBL" id="MBD1602286.1"/>
    </source>
</evidence>
<dbReference type="EMBL" id="JAAOCA010000061">
    <property type="protein sequence ID" value="MBD1602286.1"/>
    <property type="molecule type" value="Genomic_DNA"/>
</dbReference>
<evidence type="ECO:0000313" key="2">
    <source>
        <dbReference type="Proteomes" id="UP000805841"/>
    </source>
</evidence>
<keyword evidence="2" id="KW-1185">Reference proteome</keyword>
<gene>
    <name evidence="1" type="ORF">HAQ05_26765</name>
</gene>
<accession>A0ABR7ZAD1</accession>
<reference evidence="1 2" key="1">
    <citation type="journal article" date="2020" name="Insects">
        <title>Bacteria Belonging to Pseudomonas typographi sp. nov. from the Bark Beetle Ips typographus Have Genomic Potential to Aid in the Host Ecology.</title>
        <authorList>
            <person name="Peral-Aranega E."/>
            <person name="Saati-Santamaria Z."/>
            <person name="Kolarik M."/>
            <person name="Rivas R."/>
            <person name="Garcia-Fraile P."/>
        </authorList>
    </citation>
    <scope>NUCLEOTIDE SEQUENCE [LARGE SCALE GENOMIC DNA]</scope>
    <source>
        <strain evidence="1 2">CA3A</strain>
    </source>
</reference>
<dbReference type="Proteomes" id="UP000805841">
    <property type="component" value="Unassembled WGS sequence"/>
</dbReference>
<protein>
    <submittedName>
        <fullName evidence="1">Uncharacterized protein</fullName>
    </submittedName>
</protein>
<name>A0ABR7ZAD1_9PSED</name>
<dbReference type="RefSeq" id="WP_190427093.1">
    <property type="nucleotide sequence ID" value="NZ_JAAOCA010000061.1"/>
</dbReference>